<proteinExistence type="predicted"/>
<keyword evidence="1" id="KW-0175">Coiled coil</keyword>
<keyword evidence="4" id="KW-1185">Reference proteome</keyword>
<comment type="caution">
    <text evidence="3">The sequence shown here is derived from an EMBL/GenBank/DDBJ whole genome shotgun (WGS) entry which is preliminary data.</text>
</comment>
<sequence length="466" mass="52582">MPYTALHRALGMPASPLTNDMIDAAVRAQISEMDDLDWKKSFPVAKEIAKSDVLKDIAAMANSGGGVIIYGVAEDQKKATSRVHVGEVTENYVRTFQVAAVNHIHPPVRKIKLFPLGDDRERALVVVVPYSVDVPHLIYRGEHFGAPIRNDADTIWMREPQLERLYRTRLDNQRKVQLQRERELEQKRLRLEEDVSQERLQREQERFQREKEQAQRQLEDDFKQARLQREQELGQVQRLLKEAFDQARLQRVTDQRVWMIGVAHPRTSPSSGSPLSRLDANRIVDGAIELGTSIAGSSKYRPLNSVYPAVGTGFRRWVASPGSSSEPWREAWAEVHFDGSVSLAAVIGGMPLRTSSADDTTISSRRFEWFVADLLALIRKAAESGDKVDYQVRLGLEHRNRGPITVNHVNDGGFQLGSGPSRITHFIPVETTIRTTVADEGYLDQIRRVALDVMNQAGISRLVSIK</sequence>
<dbReference type="EMBL" id="MQUQ01000018">
    <property type="protein sequence ID" value="OLZ46037.1"/>
    <property type="molecule type" value="Genomic_DNA"/>
</dbReference>
<feature type="coiled-coil region" evidence="1">
    <location>
        <begin position="174"/>
        <end position="242"/>
    </location>
</feature>
<dbReference type="AlphaFoldDB" id="A0A1R0KJ19"/>
<gene>
    <name evidence="3" type="ORF">BS329_30630</name>
</gene>
<name>A0A1R0KJ19_9PSEU</name>
<dbReference type="OrthoDB" id="3188432at2"/>
<dbReference type="RefSeq" id="WP_076165046.1">
    <property type="nucleotide sequence ID" value="NZ_JBEZVB010000043.1"/>
</dbReference>
<protein>
    <recommendedName>
        <fullName evidence="2">Schlafen AlbA-2 domain-containing protein</fullName>
    </recommendedName>
</protein>
<dbReference type="STRING" id="76021.BS329_30630"/>
<dbReference type="Pfam" id="PF04326">
    <property type="entry name" value="SLFN_AlbA_2"/>
    <property type="match status" value="1"/>
</dbReference>
<feature type="domain" description="Schlafen AlbA-2" evidence="2">
    <location>
        <begin position="32"/>
        <end position="150"/>
    </location>
</feature>
<accession>A0A1R0KJ19</accession>
<dbReference type="Proteomes" id="UP000187486">
    <property type="component" value="Unassembled WGS sequence"/>
</dbReference>
<dbReference type="Gene3D" id="3.30.950.30">
    <property type="entry name" value="Schlafen, AAA domain"/>
    <property type="match status" value="1"/>
</dbReference>
<dbReference type="InterPro" id="IPR038461">
    <property type="entry name" value="Schlafen_AlbA_2_dom_sf"/>
</dbReference>
<evidence type="ECO:0000259" key="2">
    <source>
        <dbReference type="Pfam" id="PF04326"/>
    </source>
</evidence>
<dbReference type="InterPro" id="IPR007421">
    <property type="entry name" value="Schlafen_AlbA_2_dom"/>
</dbReference>
<evidence type="ECO:0000256" key="1">
    <source>
        <dbReference type="SAM" id="Coils"/>
    </source>
</evidence>
<organism evidence="3 4">
    <name type="scientific">Amycolatopsis coloradensis</name>
    <dbReference type="NCBI Taxonomy" id="76021"/>
    <lineage>
        <taxon>Bacteria</taxon>
        <taxon>Bacillati</taxon>
        <taxon>Actinomycetota</taxon>
        <taxon>Actinomycetes</taxon>
        <taxon>Pseudonocardiales</taxon>
        <taxon>Pseudonocardiaceae</taxon>
        <taxon>Amycolatopsis</taxon>
    </lineage>
</organism>
<reference evidence="3 4" key="1">
    <citation type="submission" date="2016-01" db="EMBL/GenBank/DDBJ databases">
        <title>Amycolatopsis coloradensis genome sequencing and assembly.</title>
        <authorList>
            <person name="Mayilraj S."/>
        </authorList>
    </citation>
    <scope>NUCLEOTIDE SEQUENCE [LARGE SCALE GENOMIC DNA]</scope>
    <source>
        <strain evidence="3 4">DSM 44225</strain>
    </source>
</reference>
<evidence type="ECO:0000313" key="3">
    <source>
        <dbReference type="EMBL" id="OLZ46037.1"/>
    </source>
</evidence>
<evidence type="ECO:0000313" key="4">
    <source>
        <dbReference type="Proteomes" id="UP000187486"/>
    </source>
</evidence>